<evidence type="ECO:0000256" key="1">
    <source>
        <dbReference type="SAM" id="MobiDB-lite"/>
    </source>
</evidence>
<dbReference type="AlphaFoldDB" id="A0A5N7BG61"/>
<dbReference type="EMBL" id="ML736177">
    <property type="protein sequence ID" value="KAE8380755.1"/>
    <property type="molecule type" value="Genomic_DNA"/>
</dbReference>
<evidence type="ECO:0000313" key="2">
    <source>
        <dbReference type="EMBL" id="KAE8380755.1"/>
    </source>
</evidence>
<protein>
    <submittedName>
        <fullName evidence="2">Uncharacterized protein</fullName>
    </submittedName>
</protein>
<accession>A0A5N7BG61</accession>
<organism evidence="2 3">
    <name type="scientific">Aspergillus bertholletiae</name>
    <dbReference type="NCBI Taxonomy" id="1226010"/>
    <lineage>
        <taxon>Eukaryota</taxon>
        <taxon>Fungi</taxon>
        <taxon>Dikarya</taxon>
        <taxon>Ascomycota</taxon>
        <taxon>Pezizomycotina</taxon>
        <taxon>Eurotiomycetes</taxon>
        <taxon>Eurotiomycetidae</taxon>
        <taxon>Eurotiales</taxon>
        <taxon>Aspergillaceae</taxon>
        <taxon>Aspergillus</taxon>
        <taxon>Aspergillus subgen. Circumdati</taxon>
    </lineage>
</organism>
<feature type="region of interest" description="Disordered" evidence="1">
    <location>
        <begin position="1"/>
        <end position="63"/>
    </location>
</feature>
<reference evidence="2 3" key="1">
    <citation type="submission" date="2019-04" db="EMBL/GenBank/DDBJ databases">
        <title>Friends and foes A comparative genomics studyof 23 Aspergillus species from section Flavi.</title>
        <authorList>
            <consortium name="DOE Joint Genome Institute"/>
            <person name="Kjaerbolling I."/>
            <person name="Vesth T."/>
            <person name="Frisvad J.C."/>
            <person name="Nybo J.L."/>
            <person name="Theobald S."/>
            <person name="Kildgaard S."/>
            <person name="Isbrandt T."/>
            <person name="Kuo A."/>
            <person name="Sato A."/>
            <person name="Lyhne E.K."/>
            <person name="Kogle M.E."/>
            <person name="Wiebenga A."/>
            <person name="Kun R.S."/>
            <person name="Lubbers R.J."/>
            <person name="Makela M.R."/>
            <person name="Barry K."/>
            <person name="Chovatia M."/>
            <person name="Clum A."/>
            <person name="Daum C."/>
            <person name="Haridas S."/>
            <person name="He G."/>
            <person name="LaButti K."/>
            <person name="Lipzen A."/>
            <person name="Mondo S."/>
            <person name="Riley R."/>
            <person name="Salamov A."/>
            <person name="Simmons B.A."/>
            <person name="Magnuson J.K."/>
            <person name="Henrissat B."/>
            <person name="Mortensen U.H."/>
            <person name="Larsen T.O."/>
            <person name="Devries R.P."/>
            <person name="Grigoriev I.V."/>
            <person name="Machida M."/>
            <person name="Baker S.E."/>
            <person name="Andersen M.R."/>
        </authorList>
    </citation>
    <scope>NUCLEOTIDE SEQUENCE [LARGE SCALE GENOMIC DNA]</scope>
    <source>
        <strain evidence="2 3">IBT 29228</strain>
    </source>
</reference>
<keyword evidence="3" id="KW-1185">Reference proteome</keyword>
<proteinExistence type="predicted"/>
<feature type="compositionally biased region" description="Pro residues" evidence="1">
    <location>
        <begin position="18"/>
        <end position="28"/>
    </location>
</feature>
<dbReference type="Proteomes" id="UP000326198">
    <property type="component" value="Unassembled WGS sequence"/>
</dbReference>
<name>A0A5N7BG61_9EURO</name>
<feature type="compositionally biased region" description="Basic and acidic residues" evidence="1">
    <location>
        <begin position="49"/>
        <end position="63"/>
    </location>
</feature>
<gene>
    <name evidence="2" type="ORF">BDV26DRAFT_118309</name>
</gene>
<sequence>MPFPPTPRYRASQSSPRYDPPTFAPPHPLQYTNQSHDPNSDPENLIDPIRPESRTTHPRVDIKRCPGRVSPSWTERGIVSRYGYGLVMVTMSSLKRYCLKRELRSISEAVFSRLEGIIYIKPPLLFT</sequence>
<evidence type="ECO:0000313" key="3">
    <source>
        <dbReference type="Proteomes" id="UP000326198"/>
    </source>
</evidence>